<evidence type="ECO:0000313" key="1">
    <source>
        <dbReference type="EMBL" id="KIL38671.1"/>
    </source>
</evidence>
<gene>
    <name evidence="1" type="ORF">SD70_24785</name>
</gene>
<dbReference type="EMBL" id="JXAK01000054">
    <property type="protein sequence ID" value="KIL38671.1"/>
    <property type="molecule type" value="Genomic_DNA"/>
</dbReference>
<keyword evidence="2" id="KW-1185">Reference proteome</keyword>
<comment type="caution">
    <text evidence="1">The sequence shown here is derived from an EMBL/GenBank/DDBJ whole genome shotgun (WGS) entry which is preliminary data.</text>
</comment>
<accession>A0ABR5ACA3</accession>
<protein>
    <submittedName>
        <fullName evidence="1">Uncharacterized protein</fullName>
    </submittedName>
</protein>
<reference evidence="1 2" key="1">
    <citation type="submission" date="2014-12" db="EMBL/GenBank/DDBJ databases">
        <title>Draft genome sequence of Paenibacillus kamchatkensis strain B-2647.</title>
        <authorList>
            <person name="Karlyshev A.V."/>
            <person name="Kudryashova E.B."/>
        </authorList>
    </citation>
    <scope>NUCLEOTIDE SEQUENCE [LARGE SCALE GENOMIC DNA]</scope>
    <source>
        <strain evidence="1 2">VKM B-2647</strain>
    </source>
</reference>
<proteinExistence type="predicted"/>
<name>A0ABR5ACA3_9BACL</name>
<dbReference type="Proteomes" id="UP000031967">
    <property type="component" value="Unassembled WGS sequence"/>
</dbReference>
<dbReference type="RefSeq" id="WP_041050639.1">
    <property type="nucleotide sequence ID" value="NZ_JXAK01000054.1"/>
</dbReference>
<organism evidence="1 2">
    <name type="scientific">Gordoniibacillus kamchatkensis</name>
    <dbReference type="NCBI Taxonomy" id="1590651"/>
    <lineage>
        <taxon>Bacteria</taxon>
        <taxon>Bacillati</taxon>
        <taxon>Bacillota</taxon>
        <taxon>Bacilli</taxon>
        <taxon>Bacillales</taxon>
        <taxon>Paenibacillaceae</taxon>
        <taxon>Gordoniibacillus</taxon>
    </lineage>
</organism>
<sequence length="240" mass="28012">MFIYMLSSIDTHADKGFGVTAESFKKAADHLSNSDFKEGMLVQGEMPVLYLYRHSIELFLKSLIMHIHEEVSIPYMNVTASGNHQFMVNDKGTPLYIENCHSLKLLFEYLCKLIKENEDRLKMQAPNASWLITGRIRGYMKSIYELDDKSDYFRYPISRDQSKDKAKYTMKRIKDKDLRRVTNNVEGKVILATKNRNGDIQNIYMRDENILKEITTALTETAEYFSGFHIMTRMELCNGW</sequence>
<evidence type="ECO:0000313" key="2">
    <source>
        <dbReference type="Proteomes" id="UP000031967"/>
    </source>
</evidence>